<dbReference type="Gene3D" id="1.20.990.10">
    <property type="entry name" value="NADPH-cytochrome p450 Reductase, Chain A, domain 3"/>
    <property type="match status" value="1"/>
</dbReference>
<name>A0A0N4T0I1_BRUPA</name>
<dbReference type="GO" id="GO:0005829">
    <property type="term" value="C:cytosol"/>
    <property type="evidence" value="ECO:0007669"/>
    <property type="project" value="TreeGrafter"/>
</dbReference>
<accession>A0A0N4T0I1</accession>
<dbReference type="InterPro" id="IPR001709">
    <property type="entry name" value="Flavoprot_Pyr_Nucl_cyt_Rdtase"/>
</dbReference>
<dbReference type="PANTHER" id="PTHR19384:SF10">
    <property type="entry name" value="NADPH-DEPENDENT DIFLAVIN OXIDOREDUCTASE 1"/>
    <property type="match status" value="1"/>
</dbReference>
<dbReference type="WBParaSite" id="BPAG_0000162801-mRNA-1">
    <property type="protein sequence ID" value="BPAG_0000162801-mRNA-1"/>
    <property type="gene ID" value="BPAG_0000162801"/>
</dbReference>
<dbReference type="Pfam" id="PF00667">
    <property type="entry name" value="FAD_binding_1"/>
    <property type="match status" value="1"/>
</dbReference>
<dbReference type="GO" id="GO:0016491">
    <property type="term" value="F:oxidoreductase activity"/>
    <property type="evidence" value="ECO:0007669"/>
    <property type="project" value="UniProtKB-KW"/>
</dbReference>
<gene>
    <name evidence="10" type="ORF">BPAG_LOCUS1609</name>
</gene>
<evidence type="ECO:0000256" key="6">
    <source>
        <dbReference type="ARBA" id="ARBA00022857"/>
    </source>
</evidence>
<dbReference type="Gene3D" id="3.40.50.80">
    <property type="entry name" value="Nucleotide-binding domain of ferredoxin-NADP reductase (FNR) module"/>
    <property type="match status" value="1"/>
</dbReference>
<dbReference type="GO" id="GO:0050660">
    <property type="term" value="F:flavin adenine dinucleotide binding"/>
    <property type="evidence" value="ECO:0007669"/>
    <property type="project" value="TreeGrafter"/>
</dbReference>
<evidence type="ECO:0000256" key="4">
    <source>
        <dbReference type="ARBA" id="ARBA00022643"/>
    </source>
</evidence>
<dbReference type="PRINTS" id="PR00369">
    <property type="entry name" value="FLAVODOXIN"/>
</dbReference>
<dbReference type="Proteomes" id="UP000278627">
    <property type="component" value="Unassembled WGS sequence"/>
</dbReference>
<dbReference type="PROSITE" id="PS51384">
    <property type="entry name" value="FAD_FR"/>
    <property type="match status" value="1"/>
</dbReference>
<dbReference type="PROSITE" id="PS50902">
    <property type="entry name" value="FLAVODOXIN_LIKE"/>
    <property type="match status" value="1"/>
</dbReference>
<keyword evidence="4" id="KW-0288">FMN</keyword>
<organism evidence="12">
    <name type="scientific">Brugia pahangi</name>
    <name type="common">Filarial nematode worm</name>
    <dbReference type="NCBI Taxonomy" id="6280"/>
    <lineage>
        <taxon>Eukaryota</taxon>
        <taxon>Metazoa</taxon>
        <taxon>Ecdysozoa</taxon>
        <taxon>Nematoda</taxon>
        <taxon>Chromadorea</taxon>
        <taxon>Rhabditida</taxon>
        <taxon>Spirurina</taxon>
        <taxon>Spiruromorpha</taxon>
        <taxon>Filarioidea</taxon>
        <taxon>Onchocercidae</taxon>
        <taxon>Brugia</taxon>
    </lineage>
</organism>
<dbReference type="InterPro" id="IPR029039">
    <property type="entry name" value="Flavoprotein-like_sf"/>
</dbReference>
<dbReference type="InterPro" id="IPR017938">
    <property type="entry name" value="Riboflavin_synthase-like_b-brl"/>
</dbReference>
<feature type="domain" description="Flavodoxin-like" evidence="8">
    <location>
        <begin position="11"/>
        <end position="155"/>
    </location>
</feature>
<dbReference type="STRING" id="6280.A0A0N4T0I1"/>
<keyword evidence="5" id="KW-0274">FAD</keyword>
<dbReference type="GO" id="GO:0010181">
    <property type="term" value="F:FMN binding"/>
    <property type="evidence" value="ECO:0007669"/>
    <property type="project" value="InterPro"/>
</dbReference>
<keyword evidence="7" id="KW-0560">Oxidoreductase</keyword>
<dbReference type="InterPro" id="IPR017927">
    <property type="entry name" value="FAD-bd_FR_type"/>
</dbReference>
<evidence type="ECO:0000313" key="12">
    <source>
        <dbReference type="WBParaSite" id="BPAG_0000162801-mRNA-1"/>
    </source>
</evidence>
<dbReference type="Gene3D" id="2.40.30.10">
    <property type="entry name" value="Translation factors"/>
    <property type="match status" value="1"/>
</dbReference>
<dbReference type="InterPro" id="IPR023173">
    <property type="entry name" value="NADPH_Cyt_P450_Rdtase_alpha"/>
</dbReference>
<proteinExistence type="predicted"/>
<evidence type="ECO:0000259" key="9">
    <source>
        <dbReference type="PROSITE" id="PS51384"/>
    </source>
</evidence>
<dbReference type="Pfam" id="PF00175">
    <property type="entry name" value="NAD_binding_1"/>
    <property type="match status" value="1"/>
</dbReference>
<evidence type="ECO:0000256" key="3">
    <source>
        <dbReference type="ARBA" id="ARBA00022630"/>
    </source>
</evidence>
<evidence type="ECO:0000256" key="5">
    <source>
        <dbReference type="ARBA" id="ARBA00022827"/>
    </source>
</evidence>
<dbReference type="InterPro" id="IPR001094">
    <property type="entry name" value="Flavdoxin-like"/>
</dbReference>
<reference evidence="10 11" key="2">
    <citation type="submission" date="2018-11" db="EMBL/GenBank/DDBJ databases">
        <authorList>
            <consortium name="Pathogen Informatics"/>
        </authorList>
    </citation>
    <scope>NUCLEOTIDE SEQUENCE [LARGE SCALE GENOMIC DNA]</scope>
</reference>
<dbReference type="SUPFAM" id="SSF52218">
    <property type="entry name" value="Flavoproteins"/>
    <property type="match status" value="1"/>
</dbReference>
<evidence type="ECO:0000313" key="10">
    <source>
        <dbReference type="EMBL" id="VDN82795.1"/>
    </source>
</evidence>
<comment type="cofactor">
    <cofactor evidence="2">
        <name>FAD</name>
        <dbReference type="ChEBI" id="CHEBI:57692"/>
    </cofactor>
</comment>
<dbReference type="InterPro" id="IPR003097">
    <property type="entry name" value="CysJ-like_FAD-binding"/>
</dbReference>
<keyword evidence="3" id="KW-0285">Flavoprotein</keyword>
<evidence type="ECO:0000313" key="11">
    <source>
        <dbReference type="Proteomes" id="UP000278627"/>
    </source>
</evidence>
<dbReference type="PANTHER" id="PTHR19384">
    <property type="entry name" value="NITRIC OXIDE SYNTHASE-RELATED"/>
    <property type="match status" value="1"/>
</dbReference>
<dbReference type="InterPro" id="IPR008254">
    <property type="entry name" value="Flavodoxin/NO_synth"/>
</dbReference>
<feature type="domain" description="FAD-binding FR-type" evidence="9">
    <location>
        <begin position="199"/>
        <end position="447"/>
    </location>
</feature>
<keyword evidence="11" id="KW-1185">Reference proteome</keyword>
<sequence>MEKFSSSLPALKILYGSETGNAQDVAEMLWNDARYRNIPAEVYNFGDYAVQNLNNEYCVIFVVSTSGQGEMPASLRHNWRILCCKTLPKNLLQNVHLAVLGLGDSTYQKYNFAGKKLYRRLSQLGCSFLMNLALADDQHELGIEGTYEPFRNELFQQIWEMRLYPGMILNPDDSKCLPSRYEVSYDENSSPLYSDSKENSFVETTIINNKRLTAETHFQLLNSKQLLTVYRHKTQLLLSPCSYSPGDVIMVHPNNLNETLSIAYEALNIDDDLLNRPITLRSRETCISLPPSYLYKDKLSLRQCFECYFDLQMVPRRSFFRTLGKLSTINDEKERLLELAKDIDDYMDYCWRPRRTIAETLRDFHATARDIPVEMLFEVFPLIRPRAFSIASCPLTHAAIQLLVAKVEYISKRITATRLGLCSNYLSRLQEGDTVLVKIRPGTFRWPTKNDSLILVGPGTGVAPFRSILAYRKKQLRDEKENSILFFGCRGAQKDFYFAEEWQILTEARIITAFSRDQQNKIYVQNRIEEYGNEIWNLLKNNNGYLFIAGKAGDMPIEVTACIEKIADENGVNGKQFIQMLEAKGRLQYETWN</sequence>
<dbReference type="Pfam" id="PF00258">
    <property type="entry name" value="Flavodoxin_1"/>
    <property type="match status" value="1"/>
</dbReference>
<keyword evidence="6" id="KW-0521">NADP</keyword>
<evidence type="ECO:0000256" key="7">
    <source>
        <dbReference type="ARBA" id="ARBA00023002"/>
    </source>
</evidence>
<dbReference type="EMBL" id="UZAD01000139">
    <property type="protein sequence ID" value="VDN82795.1"/>
    <property type="molecule type" value="Genomic_DNA"/>
</dbReference>
<dbReference type="AlphaFoldDB" id="A0A0N4T0I1"/>
<dbReference type="PRINTS" id="PR00371">
    <property type="entry name" value="FPNCR"/>
</dbReference>
<dbReference type="FunFam" id="3.40.50.80:FF:000032">
    <property type="entry name" value="NADPH-dependent diflavin oxidoreductase 1"/>
    <property type="match status" value="1"/>
</dbReference>
<evidence type="ECO:0000256" key="1">
    <source>
        <dbReference type="ARBA" id="ARBA00001917"/>
    </source>
</evidence>
<protein>
    <submittedName>
        <fullName evidence="12">NADPH-dependent diflavin oxidoreductase 1</fullName>
    </submittedName>
</protein>
<dbReference type="SUPFAM" id="SSF52343">
    <property type="entry name" value="Ferredoxin reductase-like, C-terminal NADP-linked domain"/>
    <property type="match status" value="1"/>
</dbReference>
<dbReference type="Gene3D" id="3.40.50.360">
    <property type="match status" value="1"/>
</dbReference>
<dbReference type="InterPro" id="IPR001433">
    <property type="entry name" value="OxRdtase_FAD/NAD-bd"/>
</dbReference>
<evidence type="ECO:0000259" key="8">
    <source>
        <dbReference type="PROSITE" id="PS50902"/>
    </source>
</evidence>
<dbReference type="SUPFAM" id="SSF63380">
    <property type="entry name" value="Riboflavin synthase domain-like"/>
    <property type="match status" value="1"/>
</dbReference>
<reference evidence="12" key="1">
    <citation type="submission" date="2017-02" db="UniProtKB">
        <authorList>
            <consortium name="WormBaseParasite"/>
        </authorList>
    </citation>
    <scope>IDENTIFICATION</scope>
</reference>
<comment type="cofactor">
    <cofactor evidence="1">
        <name>FMN</name>
        <dbReference type="ChEBI" id="CHEBI:58210"/>
    </cofactor>
</comment>
<evidence type="ECO:0000256" key="2">
    <source>
        <dbReference type="ARBA" id="ARBA00001974"/>
    </source>
</evidence>
<dbReference type="InterPro" id="IPR039261">
    <property type="entry name" value="FNR_nucleotide-bd"/>
</dbReference>